<feature type="region of interest" description="Disordered" evidence="2">
    <location>
        <begin position="885"/>
        <end position="997"/>
    </location>
</feature>
<feature type="region of interest" description="Disordered" evidence="2">
    <location>
        <begin position="675"/>
        <end position="703"/>
    </location>
</feature>
<evidence type="ECO:0000313" key="4">
    <source>
        <dbReference type="Ensembl" id="ENSDCDP00010015896.1"/>
    </source>
</evidence>
<keyword evidence="1" id="KW-0175">Coiled coil</keyword>
<proteinExistence type="predicted"/>
<dbReference type="Ensembl" id="ENSDCDT00010016862.1">
    <property type="protein sequence ID" value="ENSDCDP00010015896.1"/>
    <property type="gene ID" value="ENSDCDG00010007311.1"/>
</dbReference>
<feature type="compositionally biased region" description="Basic and acidic residues" evidence="2">
    <location>
        <begin position="932"/>
        <end position="951"/>
    </location>
</feature>
<dbReference type="InterPro" id="IPR042337">
    <property type="entry name" value="GSE1"/>
</dbReference>
<feature type="compositionally biased region" description="Gly residues" evidence="2">
    <location>
        <begin position="470"/>
        <end position="484"/>
    </location>
</feature>
<reference evidence="4" key="2">
    <citation type="submission" date="2025-08" db="UniProtKB">
        <authorList>
            <consortium name="Ensembl"/>
        </authorList>
    </citation>
    <scope>IDENTIFICATION</scope>
</reference>
<keyword evidence="5" id="KW-1185">Reference proteome</keyword>
<feature type="compositionally biased region" description="Low complexity" evidence="2">
    <location>
        <begin position="128"/>
        <end position="143"/>
    </location>
</feature>
<feature type="region of interest" description="Disordered" evidence="2">
    <location>
        <begin position="439"/>
        <end position="488"/>
    </location>
</feature>
<feature type="compositionally biased region" description="Basic and acidic residues" evidence="2">
    <location>
        <begin position="573"/>
        <end position="586"/>
    </location>
</feature>
<feature type="compositionally biased region" description="Pro residues" evidence="2">
    <location>
        <begin position="612"/>
        <end position="622"/>
    </location>
</feature>
<evidence type="ECO:0000259" key="3">
    <source>
        <dbReference type="Pfam" id="PF12540"/>
    </source>
</evidence>
<feature type="compositionally biased region" description="Basic residues" evidence="2">
    <location>
        <begin position="795"/>
        <end position="804"/>
    </location>
</feature>
<feature type="region of interest" description="Disordered" evidence="2">
    <location>
        <begin position="1014"/>
        <end position="1105"/>
    </location>
</feature>
<evidence type="ECO:0000313" key="5">
    <source>
        <dbReference type="Proteomes" id="UP000694580"/>
    </source>
</evidence>
<feature type="region of interest" description="Disordered" evidence="2">
    <location>
        <begin position="90"/>
        <end position="150"/>
    </location>
</feature>
<gene>
    <name evidence="4" type="primary">LOC114767427</name>
</gene>
<evidence type="ECO:0000256" key="1">
    <source>
        <dbReference type="SAM" id="Coils"/>
    </source>
</evidence>
<feature type="region of interest" description="Disordered" evidence="2">
    <location>
        <begin position="795"/>
        <end position="827"/>
    </location>
</feature>
<accession>A0AAY4B7T6</accession>
<name>A0AAY4B7T6_9TELE</name>
<sequence>MTRFRHITNESSAAGELDTNRYFFIWEFRHALCGMSHEPKSASLGMISTATRNTATVSPLTPNALNGSVVANGNAAPQSAHSGFAAALRKLAKQAEEPRGPSSISSESSPVSSPATNHSSPVSTPKRGPVGPVMVPPGGHSVPSTPPVVTIAPTKTVNGLWRSEGRQVRADSVLQVANRDSAPQQEKGVHALPPHLMGSPFALGLPSSTAMPDPRLQALNLQRQLPHMVAVGGVGEEYLRGFRPYTGSEDLRVPPLSLGLDPSAAAVAAAYFHSGYLPHPSLGAYRLDEALCLSALRSPFYQPPAGGALSLHPSALHLPLPGVRYPGDLTHPSLTALQAERLQMEDELRQRERERERERERDRERVREKERERERELEREREKEREREREREVDRQKERCREKEIQAVKALERHYLNEMHSLRPPPEDRAKLAERLDKPKESHNLPTPKPLQPSHYPLGSPLHPVPPHGGHYGPGTGGIPGGLAGPVMLRHGGEEERWLSRQRRHLKEKEERQGQVSDFRQQVLEQQLELSRPGDGGETREGQRPSSKHHEGGNRDLPLHLGAPPPLISPKSHQRDHPVPANRDHPAPPPTTLWSPACHINSSSESRRSCKPPTPPTRPPPGLSKSDRAEELSRPREFQERFPPRRGHSILEHGMFLAELEKSAQTLLNQQRVSLSVPSQYGDQKRVPSPSRSLQGPSRTGPDPMLLYDEVLQQHRKLVSKLDLEAKRKREAREKGYYYDLDDSYDESDEEEVKAHLRRVSEQPPLKLDESTEKLAFLSVVGLTTLSKRDAVLQQKRRKRRRMLRERSRSPPVLPAKRQAPAPPPLATHFTAEEMDLTPELEDKKRFLNAFNLSHVSQQQRRENKKVMELLEAIKQKTVTLDTLRHNTHTPCSSPPVLAVDSTQSSPSHTNGTQHSNSPSPTSSNNPIRPSDVTKHTDPHRPQSEAVRAKEPPPLAPLPDKARASEGFYCKKPPLHPKASLPHPKDAPPSLNGRPRPWESFSAELFAQHFHQSVLQSTQRSLEKHKDGAPGVSEPNHKLDSSVHYNAPDLQGPPNRVPHPQTNGHSLLPAPGRDPSRAQEEQSGEDSEEEEEDDEDEDVSPAPRWKGIEGIFHMYHEYMEERCIEQQVLQSQCRRLEAQHYSLSVTAEQLSHKLGELLAQKQRLAMDRERMQNELEGFRKSLTLPQTLWARGHYRGFPPR</sequence>
<feature type="compositionally biased region" description="Basic and acidic residues" evidence="2">
    <location>
        <begin position="625"/>
        <end position="643"/>
    </location>
</feature>
<feature type="compositionally biased region" description="Low complexity" evidence="2">
    <location>
        <begin position="100"/>
        <end position="114"/>
    </location>
</feature>
<dbReference type="InterPro" id="IPR022207">
    <property type="entry name" value="GSE-like"/>
</dbReference>
<dbReference type="Proteomes" id="UP000694580">
    <property type="component" value="Chromosome 17"/>
</dbReference>
<feature type="compositionally biased region" description="Polar residues" evidence="2">
    <location>
        <begin position="901"/>
        <end position="915"/>
    </location>
</feature>
<dbReference type="Pfam" id="PF12540">
    <property type="entry name" value="DUF3736"/>
    <property type="match status" value="1"/>
</dbReference>
<dbReference type="PANTHER" id="PTHR17608:SF4">
    <property type="entry name" value="GENETIC SUPPRESSOR ELEMENT 1"/>
    <property type="match status" value="1"/>
</dbReference>
<organism evidence="4 5">
    <name type="scientific">Denticeps clupeoides</name>
    <name type="common">denticle herring</name>
    <dbReference type="NCBI Taxonomy" id="299321"/>
    <lineage>
        <taxon>Eukaryota</taxon>
        <taxon>Metazoa</taxon>
        <taxon>Chordata</taxon>
        <taxon>Craniata</taxon>
        <taxon>Vertebrata</taxon>
        <taxon>Euteleostomi</taxon>
        <taxon>Actinopterygii</taxon>
        <taxon>Neopterygii</taxon>
        <taxon>Teleostei</taxon>
        <taxon>Clupei</taxon>
        <taxon>Clupeiformes</taxon>
        <taxon>Denticipitoidei</taxon>
        <taxon>Denticipitidae</taxon>
        <taxon>Denticeps</taxon>
    </lineage>
</organism>
<feature type="coiled-coil region" evidence="1">
    <location>
        <begin position="1154"/>
        <end position="1181"/>
    </location>
</feature>
<dbReference type="PANTHER" id="PTHR17608">
    <property type="entry name" value="GENETIC SUPPRESSOR ELEMENT 1"/>
    <property type="match status" value="1"/>
</dbReference>
<protein>
    <recommendedName>
        <fullName evidence="3">Genetic suppressor element-like domain-containing protein</fullName>
    </recommendedName>
</protein>
<feature type="domain" description="Genetic suppressor element-like" evidence="3">
    <location>
        <begin position="714"/>
        <end position="854"/>
    </location>
</feature>
<reference evidence="4" key="3">
    <citation type="submission" date="2025-09" db="UniProtKB">
        <authorList>
            <consortium name="Ensembl"/>
        </authorList>
    </citation>
    <scope>IDENTIFICATION</scope>
</reference>
<feature type="compositionally biased region" description="Low complexity" evidence="2">
    <location>
        <begin position="916"/>
        <end position="931"/>
    </location>
</feature>
<reference evidence="4 5" key="1">
    <citation type="submission" date="2020-06" db="EMBL/GenBank/DDBJ databases">
        <authorList>
            <consortium name="Wellcome Sanger Institute Data Sharing"/>
        </authorList>
    </citation>
    <scope>NUCLEOTIDE SEQUENCE [LARGE SCALE GENOMIC DNA]</scope>
</reference>
<dbReference type="GeneTree" id="ENSGT00700000104539"/>
<evidence type="ECO:0000256" key="2">
    <source>
        <dbReference type="SAM" id="MobiDB-lite"/>
    </source>
</evidence>
<feature type="compositionally biased region" description="Acidic residues" evidence="2">
    <location>
        <begin position="1082"/>
        <end position="1099"/>
    </location>
</feature>
<feature type="region of interest" description="Disordered" evidence="2">
    <location>
        <begin position="345"/>
        <end position="399"/>
    </location>
</feature>
<dbReference type="AlphaFoldDB" id="A0AAY4B7T6"/>
<feature type="compositionally biased region" description="Basic and acidic residues" evidence="2">
    <location>
        <begin position="535"/>
        <end position="558"/>
    </location>
</feature>
<feature type="region of interest" description="Disordered" evidence="2">
    <location>
        <begin position="527"/>
        <end position="647"/>
    </location>
</feature>